<keyword evidence="6 12" id="KW-0347">Helicase</keyword>
<evidence type="ECO:0000256" key="1">
    <source>
        <dbReference type="ARBA" id="ARBA00008428"/>
    </source>
</evidence>
<evidence type="ECO:0000256" key="5">
    <source>
        <dbReference type="ARBA" id="ARBA00022801"/>
    </source>
</evidence>
<dbReference type="PANTHER" id="PTHR30153">
    <property type="entry name" value="REPLICATIVE DNA HELICASE DNAB"/>
    <property type="match status" value="1"/>
</dbReference>
<dbReference type="InterPro" id="IPR007693">
    <property type="entry name" value="DNA_helicase_DnaB-like_N"/>
</dbReference>
<evidence type="ECO:0000256" key="2">
    <source>
        <dbReference type="ARBA" id="ARBA00022515"/>
    </source>
</evidence>
<keyword evidence="3 12" id="KW-0235">DNA replication</keyword>
<evidence type="ECO:0000256" key="7">
    <source>
        <dbReference type="ARBA" id="ARBA00022840"/>
    </source>
</evidence>
<dbReference type="GO" id="GO:0016787">
    <property type="term" value="F:hydrolase activity"/>
    <property type="evidence" value="ECO:0007669"/>
    <property type="project" value="UniProtKB-KW"/>
</dbReference>
<dbReference type="InterPro" id="IPR036185">
    <property type="entry name" value="DNA_heli_DnaB-like_N_sf"/>
</dbReference>
<evidence type="ECO:0000256" key="11">
    <source>
        <dbReference type="NCBIfam" id="TIGR00665"/>
    </source>
</evidence>
<comment type="caution">
    <text evidence="14">The sequence shown here is derived from an EMBL/GenBank/DDBJ whole genome shotgun (WGS) entry which is preliminary data.</text>
</comment>
<keyword evidence="9" id="KW-0413">Isomerase</keyword>
<dbReference type="InterPro" id="IPR007692">
    <property type="entry name" value="DNA_helicase_DnaB"/>
</dbReference>
<keyword evidence="8 12" id="KW-0238">DNA-binding</keyword>
<comment type="function">
    <text evidence="12">The main replicative DNA helicase, it participates in initiation and elongation during chromosome replication. Travels ahead of the DNA replisome, separating dsDNA into templates for DNA synthesis. A processive ATP-dependent 5'-3' DNA helicase it has DNA-dependent ATPase activity.</text>
</comment>
<dbReference type="PANTHER" id="PTHR30153:SF2">
    <property type="entry name" value="REPLICATIVE DNA HELICASE"/>
    <property type="match status" value="1"/>
</dbReference>
<dbReference type="InterPro" id="IPR007694">
    <property type="entry name" value="DNA_helicase_DnaB-like_C"/>
</dbReference>
<keyword evidence="2 12" id="KW-0639">Primosome</keyword>
<comment type="catalytic activity">
    <reaction evidence="10 12">
        <text>ATP + H2O = ADP + phosphate + H(+)</text>
        <dbReference type="Rhea" id="RHEA:13065"/>
        <dbReference type="ChEBI" id="CHEBI:15377"/>
        <dbReference type="ChEBI" id="CHEBI:15378"/>
        <dbReference type="ChEBI" id="CHEBI:30616"/>
        <dbReference type="ChEBI" id="CHEBI:43474"/>
        <dbReference type="ChEBI" id="CHEBI:456216"/>
        <dbReference type="EC" id="5.6.2.3"/>
    </reaction>
</comment>
<dbReference type="Gene3D" id="1.10.860.10">
    <property type="entry name" value="DNAb Helicase, Chain A"/>
    <property type="match status" value="1"/>
</dbReference>
<organism evidence="14 15">
    <name type="scientific">Eubacterium album</name>
    <dbReference type="NCBI Taxonomy" id="2978477"/>
    <lineage>
        <taxon>Bacteria</taxon>
        <taxon>Bacillati</taxon>
        <taxon>Bacillota</taxon>
        <taxon>Clostridia</taxon>
        <taxon>Eubacteriales</taxon>
        <taxon>Eubacteriaceae</taxon>
        <taxon>Eubacterium</taxon>
    </lineage>
</organism>
<dbReference type="Proteomes" id="UP001431199">
    <property type="component" value="Unassembled WGS sequence"/>
</dbReference>
<dbReference type="InterPro" id="IPR016136">
    <property type="entry name" value="DNA_helicase_N/primase_C"/>
</dbReference>
<name>A0ABT2LZJ1_9FIRM</name>
<dbReference type="PROSITE" id="PS51199">
    <property type="entry name" value="SF4_HELICASE"/>
    <property type="match status" value="1"/>
</dbReference>
<dbReference type="Pfam" id="PF00772">
    <property type="entry name" value="DnaB"/>
    <property type="match status" value="1"/>
</dbReference>
<dbReference type="GO" id="GO:0003678">
    <property type="term" value="F:DNA helicase activity"/>
    <property type="evidence" value="ECO:0007669"/>
    <property type="project" value="UniProtKB-EC"/>
</dbReference>
<comment type="similarity">
    <text evidence="1 12">Belongs to the helicase family. DnaB subfamily.</text>
</comment>
<keyword evidence="4 12" id="KW-0547">Nucleotide-binding</keyword>
<reference evidence="14" key="1">
    <citation type="submission" date="2022-09" db="EMBL/GenBank/DDBJ databases">
        <title>Eubacterium sp. LFL-14 isolated from human feces.</title>
        <authorList>
            <person name="Liu F."/>
        </authorList>
    </citation>
    <scope>NUCLEOTIDE SEQUENCE</scope>
    <source>
        <strain evidence="14">LFL-14</strain>
    </source>
</reference>
<dbReference type="Pfam" id="PF03796">
    <property type="entry name" value="DnaB_C"/>
    <property type="match status" value="1"/>
</dbReference>
<dbReference type="InterPro" id="IPR027417">
    <property type="entry name" value="P-loop_NTPase"/>
</dbReference>
<dbReference type="RefSeq" id="WP_022088728.1">
    <property type="nucleotide sequence ID" value="NZ_JAODBU010000006.1"/>
</dbReference>
<dbReference type="NCBIfam" id="TIGR00665">
    <property type="entry name" value="DnaB"/>
    <property type="match status" value="1"/>
</dbReference>
<dbReference type="SUPFAM" id="SSF52540">
    <property type="entry name" value="P-loop containing nucleoside triphosphate hydrolases"/>
    <property type="match status" value="1"/>
</dbReference>
<feature type="domain" description="SF4 helicase" evidence="13">
    <location>
        <begin position="179"/>
        <end position="443"/>
    </location>
</feature>
<evidence type="ECO:0000256" key="8">
    <source>
        <dbReference type="ARBA" id="ARBA00023125"/>
    </source>
</evidence>
<keyword evidence="15" id="KW-1185">Reference proteome</keyword>
<sequence>MEDPIVKKILPHSYEAEQAVIGSMIMDPDAVPIAMELINKDDFFNRQYGLLFGAMTELYREGKNGDLVTIKAKLEEMDVSSEVISLDFIREILEMVPTSANIKQYATIVYEKAMLRKLIKVNDNISAKCYAGTDKLEDIMESTEKEVFEVLRSRSSGDFVPINKVVANVFDKLEQASLTKGTVTGLATGYIYLDNQLSGLQPSDFILIAARPSVGKTAFALNVTEHIAIRKPNAVAIFSLEMSKEQLVNRLISQHSMVSSQKMRAGELNESEWEKIVETADIIGNSNIVIDDTPSITIGDLRSKCRKFKLEKDIQLVVIDYLQLMRGNGNYPSREQEIADISRSLKGIARELNIPVVALSQLNRSVESRPDHRPIMADLRESGSIEQDADVVMLLSRKYNKEDETEDRNTIIVDVAKQRNGPVGAIELLWLPEYTKFETKARE</sequence>
<evidence type="ECO:0000313" key="14">
    <source>
        <dbReference type="EMBL" id="MCT7398710.1"/>
    </source>
</evidence>
<evidence type="ECO:0000256" key="10">
    <source>
        <dbReference type="ARBA" id="ARBA00048954"/>
    </source>
</evidence>
<dbReference type="Gene3D" id="3.40.50.300">
    <property type="entry name" value="P-loop containing nucleotide triphosphate hydrolases"/>
    <property type="match status" value="1"/>
</dbReference>
<dbReference type="CDD" id="cd00984">
    <property type="entry name" value="DnaB_C"/>
    <property type="match status" value="1"/>
</dbReference>
<keyword evidence="7 12" id="KW-0067">ATP-binding</keyword>
<evidence type="ECO:0000256" key="3">
    <source>
        <dbReference type="ARBA" id="ARBA00022705"/>
    </source>
</evidence>
<keyword evidence="5 12" id="KW-0378">Hydrolase</keyword>
<dbReference type="SUPFAM" id="SSF48024">
    <property type="entry name" value="N-terminal domain of DnaB helicase"/>
    <property type="match status" value="1"/>
</dbReference>
<accession>A0ABT2LZJ1</accession>
<evidence type="ECO:0000256" key="9">
    <source>
        <dbReference type="ARBA" id="ARBA00023235"/>
    </source>
</evidence>
<protein>
    <recommendedName>
        <fullName evidence="11 12">Replicative DNA helicase</fullName>
        <ecNumber evidence="11 12">5.6.2.3</ecNumber>
    </recommendedName>
</protein>
<evidence type="ECO:0000313" key="15">
    <source>
        <dbReference type="Proteomes" id="UP001431199"/>
    </source>
</evidence>
<dbReference type="EMBL" id="JAODBU010000006">
    <property type="protein sequence ID" value="MCT7398710.1"/>
    <property type="molecule type" value="Genomic_DNA"/>
</dbReference>
<gene>
    <name evidence="14" type="primary">dnaB</name>
    <name evidence="14" type="ORF">N5B56_06365</name>
</gene>
<dbReference type="EC" id="5.6.2.3" evidence="11 12"/>
<evidence type="ECO:0000256" key="4">
    <source>
        <dbReference type="ARBA" id="ARBA00022741"/>
    </source>
</evidence>
<evidence type="ECO:0000256" key="6">
    <source>
        <dbReference type="ARBA" id="ARBA00022806"/>
    </source>
</evidence>
<evidence type="ECO:0000259" key="13">
    <source>
        <dbReference type="PROSITE" id="PS51199"/>
    </source>
</evidence>
<evidence type="ECO:0000256" key="12">
    <source>
        <dbReference type="RuleBase" id="RU362085"/>
    </source>
</evidence>
<proteinExistence type="inferred from homology"/>